<dbReference type="Proteomes" id="UP000672602">
    <property type="component" value="Unassembled WGS sequence"/>
</dbReference>
<keyword evidence="2" id="KW-1185">Reference proteome</keyword>
<comment type="caution">
    <text evidence="1">The sequence shown here is derived from an EMBL/GenBank/DDBJ whole genome shotgun (WGS) entry which is preliminary data.</text>
</comment>
<reference evidence="1" key="1">
    <citation type="submission" date="2021-04" db="EMBL/GenBank/DDBJ databases">
        <authorList>
            <person name="Zhang D.-C."/>
        </authorList>
    </citation>
    <scope>NUCLEOTIDE SEQUENCE</scope>
    <source>
        <strain evidence="1">CGMCC 1.15697</strain>
    </source>
</reference>
<dbReference type="InterPro" id="IPR025690">
    <property type="entry name" value="Methyltransf_put"/>
</dbReference>
<dbReference type="RefSeq" id="WP_210682695.1">
    <property type="nucleotide sequence ID" value="NZ_JAGMWN010000006.1"/>
</dbReference>
<sequence length="168" mass="18208">MSRLDSVIRRLTAQRACLDQAARHIADRDGVVLELGLGNGRTFDHLRTILPDRAIYVFEREVRAHPDCIPAEERLFLGDVLETLERAAETLAGRAILVHSDIGTGDSARNAMLAGDIAERLPPLLAPGAMLVSDQMLPLDAAVPLDPPEGVAPGRYQMAVWNGAQGRV</sequence>
<protein>
    <recommendedName>
        <fullName evidence="3">S-adenosyl-L-methionine methyltransferase</fullName>
    </recommendedName>
</protein>
<dbReference type="EMBL" id="JAGMWN010000006">
    <property type="protein sequence ID" value="MBP5858119.1"/>
    <property type="molecule type" value="Genomic_DNA"/>
</dbReference>
<dbReference type="Gene3D" id="3.40.50.150">
    <property type="entry name" value="Vaccinia Virus protein VP39"/>
    <property type="match status" value="1"/>
</dbReference>
<dbReference type="SUPFAM" id="SSF53335">
    <property type="entry name" value="S-adenosyl-L-methionine-dependent methyltransferases"/>
    <property type="match status" value="1"/>
</dbReference>
<organism evidence="1 2">
    <name type="scientific">Marivibrio halodurans</name>
    <dbReference type="NCBI Taxonomy" id="2039722"/>
    <lineage>
        <taxon>Bacteria</taxon>
        <taxon>Pseudomonadati</taxon>
        <taxon>Pseudomonadota</taxon>
        <taxon>Alphaproteobacteria</taxon>
        <taxon>Rhodospirillales</taxon>
        <taxon>Rhodospirillaceae</taxon>
        <taxon>Marivibrio</taxon>
    </lineage>
</organism>
<gene>
    <name evidence="1" type="ORF">KAJ83_13955</name>
</gene>
<dbReference type="AlphaFoldDB" id="A0A8J7S3N8"/>
<name>A0A8J7S3N8_9PROT</name>
<dbReference type="Pfam" id="PF12692">
    <property type="entry name" value="Methyltransf_17"/>
    <property type="match status" value="1"/>
</dbReference>
<dbReference type="InterPro" id="IPR029063">
    <property type="entry name" value="SAM-dependent_MTases_sf"/>
</dbReference>
<evidence type="ECO:0000313" key="1">
    <source>
        <dbReference type="EMBL" id="MBP5858119.1"/>
    </source>
</evidence>
<proteinExistence type="predicted"/>
<evidence type="ECO:0000313" key="2">
    <source>
        <dbReference type="Proteomes" id="UP000672602"/>
    </source>
</evidence>
<accession>A0A8J7S3N8</accession>
<evidence type="ECO:0008006" key="3">
    <source>
        <dbReference type="Google" id="ProtNLM"/>
    </source>
</evidence>